<reference evidence="2" key="1">
    <citation type="journal article" date="2017" name="Genome Biol.">
        <title>Comparative genomics reveals high biological diversity and specific adaptations in the industrially and medically important fungal genus Aspergillus.</title>
        <authorList>
            <person name="de Vries R.P."/>
            <person name="Riley R."/>
            <person name="Wiebenga A."/>
            <person name="Aguilar-Osorio G."/>
            <person name="Amillis S."/>
            <person name="Uchima C.A."/>
            <person name="Anderluh G."/>
            <person name="Asadollahi M."/>
            <person name="Askin M."/>
            <person name="Barry K."/>
            <person name="Battaglia E."/>
            <person name="Bayram O."/>
            <person name="Benocci T."/>
            <person name="Braus-Stromeyer S.A."/>
            <person name="Caldana C."/>
            <person name="Canovas D."/>
            <person name="Cerqueira G.C."/>
            <person name="Chen F."/>
            <person name="Chen W."/>
            <person name="Choi C."/>
            <person name="Clum A."/>
            <person name="Dos Santos R.A."/>
            <person name="Damasio A.R."/>
            <person name="Diallinas G."/>
            <person name="Emri T."/>
            <person name="Fekete E."/>
            <person name="Flipphi M."/>
            <person name="Freyberg S."/>
            <person name="Gallo A."/>
            <person name="Gournas C."/>
            <person name="Habgood R."/>
            <person name="Hainaut M."/>
            <person name="Harispe M.L."/>
            <person name="Henrissat B."/>
            <person name="Hilden K.S."/>
            <person name="Hope R."/>
            <person name="Hossain A."/>
            <person name="Karabika E."/>
            <person name="Karaffa L."/>
            <person name="Karanyi Z."/>
            <person name="Krasevec N."/>
            <person name="Kuo A."/>
            <person name="Kusch H."/>
            <person name="LaButti K."/>
            <person name="Lagendijk E.L."/>
            <person name="Lapidus A."/>
            <person name="Levasseur A."/>
            <person name="Lindquist E."/>
            <person name="Lipzen A."/>
            <person name="Logrieco A.F."/>
            <person name="MacCabe A."/>
            <person name="Maekelae M.R."/>
            <person name="Malavazi I."/>
            <person name="Melin P."/>
            <person name="Meyer V."/>
            <person name="Mielnichuk N."/>
            <person name="Miskei M."/>
            <person name="Molnar A.P."/>
            <person name="Mule G."/>
            <person name="Ngan C.Y."/>
            <person name="Orejas M."/>
            <person name="Orosz E."/>
            <person name="Ouedraogo J.P."/>
            <person name="Overkamp K.M."/>
            <person name="Park H.-S."/>
            <person name="Perrone G."/>
            <person name="Piumi F."/>
            <person name="Punt P.J."/>
            <person name="Ram A.F."/>
            <person name="Ramon A."/>
            <person name="Rauscher S."/>
            <person name="Record E."/>
            <person name="Riano-Pachon D.M."/>
            <person name="Robert V."/>
            <person name="Roehrig J."/>
            <person name="Ruller R."/>
            <person name="Salamov A."/>
            <person name="Salih N.S."/>
            <person name="Samson R.A."/>
            <person name="Sandor E."/>
            <person name="Sanguinetti M."/>
            <person name="Schuetze T."/>
            <person name="Sepcic K."/>
            <person name="Shelest E."/>
            <person name="Sherlock G."/>
            <person name="Sophianopoulou V."/>
            <person name="Squina F.M."/>
            <person name="Sun H."/>
            <person name="Susca A."/>
            <person name="Todd R.B."/>
            <person name="Tsang A."/>
            <person name="Unkles S.E."/>
            <person name="van de Wiele N."/>
            <person name="van Rossen-Uffink D."/>
            <person name="Oliveira J.V."/>
            <person name="Vesth T.C."/>
            <person name="Visser J."/>
            <person name="Yu J.-H."/>
            <person name="Zhou M."/>
            <person name="Andersen M.R."/>
            <person name="Archer D.B."/>
            <person name="Baker S.E."/>
            <person name="Benoit I."/>
            <person name="Brakhage A.A."/>
            <person name="Braus G.H."/>
            <person name="Fischer R."/>
            <person name="Frisvad J.C."/>
            <person name="Goldman G.H."/>
            <person name="Houbraken J."/>
            <person name="Oakley B."/>
            <person name="Pocsi I."/>
            <person name="Scazzocchio C."/>
            <person name="Seiboth B."/>
            <person name="vanKuyk P.A."/>
            <person name="Wortman J."/>
            <person name="Dyer P.S."/>
            <person name="Grigoriev I.V."/>
        </authorList>
    </citation>
    <scope>NUCLEOTIDE SEQUENCE [LARGE SCALE GENOMIC DNA]</scope>
    <source>
        <strain evidence="2">CBS 593.65</strain>
    </source>
</reference>
<organism evidence="1 2">
    <name type="scientific">Aspergillus sydowii CBS 593.65</name>
    <dbReference type="NCBI Taxonomy" id="1036612"/>
    <lineage>
        <taxon>Eukaryota</taxon>
        <taxon>Fungi</taxon>
        <taxon>Dikarya</taxon>
        <taxon>Ascomycota</taxon>
        <taxon>Pezizomycotina</taxon>
        <taxon>Eurotiomycetes</taxon>
        <taxon>Eurotiomycetidae</taxon>
        <taxon>Eurotiales</taxon>
        <taxon>Aspergillaceae</taxon>
        <taxon>Aspergillus</taxon>
        <taxon>Aspergillus subgen. Nidulantes</taxon>
    </lineage>
</organism>
<gene>
    <name evidence="1" type="ORF">ASPSYDRAFT_885791</name>
</gene>
<dbReference type="STRING" id="1036612.A0A1L9TJL8"/>
<dbReference type="AlphaFoldDB" id="A0A1L9TJL8"/>
<sequence>MTPPTNTRLKTYPRCPSRVSMSIPKDPIQFRDATRTEYLLPPNPELLDCHYRLAEILHASGMGLCLERIIDGLDDMNGASGHMSENGSTDLSTSLRVRLWGAGIYSQDDDWFKYCSEAEAKTSC</sequence>
<evidence type="ECO:0008006" key="3">
    <source>
        <dbReference type="Google" id="ProtNLM"/>
    </source>
</evidence>
<protein>
    <recommendedName>
        <fullName evidence="3">HNH nuclease domain-containing protein</fullName>
    </recommendedName>
</protein>
<evidence type="ECO:0000313" key="2">
    <source>
        <dbReference type="Proteomes" id="UP000184356"/>
    </source>
</evidence>
<dbReference type="VEuPathDB" id="FungiDB:ASPSYDRAFT_885791"/>
<dbReference type="RefSeq" id="XP_040703421.1">
    <property type="nucleotide sequence ID" value="XM_040852027.1"/>
</dbReference>
<dbReference type="OrthoDB" id="2104739at2759"/>
<keyword evidence="2" id="KW-1185">Reference proteome</keyword>
<name>A0A1L9TJL8_9EURO</name>
<proteinExistence type="predicted"/>
<dbReference type="GeneID" id="63768100"/>
<dbReference type="EMBL" id="KV878585">
    <property type="protein sequence ID" value="OJJ59615.1"/>
    <property type="molecule type" value="Genomic_DNA"/>
</dbReference>
<evidence type="ECO:0000313" key="1">
    <source>
        <dbReference type="EMBL" id="OJJ59615.1"/>
    </source>
</evidence>
<accession>A0A1L9TJL8</accession>
<dbReference type="Proteomes" id="UP000184356">
    <property type="component" value="Unassembled WGS sequence"/>
</dbReference>